<dbReference type="EMBL" id="AUSI01000037">
    <property type="protein sequence ID" value="EQK94387.1"/>
    <property type="molecule type" value="Genomic_DNA"/>
</dbReference>
<comment type="caution">
    <text evidence="2">The sequence shown here is derived from an EMBL/GenBank/DDBJ whole genome shotgun (WGS) entry which is preliminary data.</text>
</comment>
<feature type="non-terminal residue" evidence="2">
    <location>
        <position position="1"/>
    </location>
</feature>
<dbReference type="EMBL" id="AUSI01000016">
    <property type="protein sequence ID" value="EQK95010.1"/>
    <property type="molecule type" value="Genomic_DNA"/>
</dbReference>
<sequence length="50" mass="5531">SPCIEFNSVSPTGLKMGLMELNGLKMWCGLMKGGIKEGIIKNRGFLNRFL</sequence>
<evidence type="ECO:0000313" key="3">
    <source>
        <dbReference type="Proteomes" id="UP000015893"/>
    </source>
</evidence>
<dbReference type="AlphaFoldDB" id="A0AB33Z8B0"/>
<reference evidence="2 3" key="1">
    <citation type="journal article" date="2013" name="Genome Announc.">
        <title>Multiple genome sequences of Helicobacter pylori strains of diverse disease and antibiotic resistance backgrounds from Malaysia.</title>
        <authorList>
            <person name="Rehvathy V."/>
            <person name="Tan M.H."/>
            <person name="Gunaletchumy S.P."/>
            <person name="Teh X."/>
            <person name="Wang S."/>
            <person name="Baybayan P."/>
            <person name="Singh S."/>
            <person name="Ashby M."/>
            <person name="Kaakoush N.O."/>
            <person name="Mitchell H.M."/>
            <person name="Croft L.J."/>
            <person name="Goh K.L."/>
            <person name="Loke M.F."/>
            <person name="Vadivelu J."/>
        </authorList>
    </citation>
    <scope>NUCLEOTIDE SEQUENCE [LARGE SCALE GENOMIC DNA]</scope>
    <source>
        <strain evidence="2 3">UM037</strain>
    </source>
</reference>
<evidence type="ECO:0000313" key="2">
    <source>
        <dbReference type="EMBL" id="EQK95010.1"/>
    </source>
</evidence>
<organism evidence="2 3">
    <name type="scientific">Helicobacter pylori UM037</name>
    <dbReference type="NCBI Taxonomy" id="1321939"/>
    <lineage>
        <taxon>Bacteria</taxon>
        <taxon>Pseudomonadati</taxon>
        <taxon>Campylobacterota</taxon>
        <taxon>Epsilonproteobacteria</taxon>
        <taxon>Campylobacterales</taxon>
        <taxon>Helicobacteraceae</taxon>
        <taxon>Helicobacter</taxon>
    </lineage>
</organism>
<name>A0AB33Z8B0_HELPX</name>
<accession>A0AB33Z8B0</accession>
<dbReference type="Proteomes" id="UP000015893">
    <property type="component" value="Unassembled WGS sequence"/>
</dbReference>
<evidence type="ECO:0000313" key="1">
    <source>
        <dbReference type="EMBL" id="EQK94387.1"/>
    </source>
</evidence>
<protein>
    <submittedName>
        <fullName evidence="2">Uncharacterized protein</fullName>
    </submittedName>
</protein>
<gene>
    <name evidence="2" type="ORF">N198_05455</name>
    <name evidence="1" type="ORF">N198_07950</name>
</gene>
<proteinExistence type="predicted"/>